<dbReference type="SMART" id="SM00906">
    <property type="entry name" value="Fungal_trans"/>
    <property type="match status" value="1"/>
</dbReference>
<evidence type="ECO:0000256" key="3">
    <source>
        <dbReference type="ARBA" id="ARBA00023125"/>
    </source>
</evidence>
<keyword evidence="2" id="KW-0805">Transcription regulation</keyword>
<dbReference type="PROSITE" id="PS00463">
    <property type="entry name" value="ZN2_CY6_FUNGAL_1"/>
    <property type="match status" value="1"/>
</dbReference>
<dbReference type="Pfam" id="PF04082">
    <property type="entry name" value="Fungal_trans"/>
    <property type="match status" value="1"/>
</dbReference>
<evidence type="ECO:0000256" key="2">
    <source>
        <dbReference type="ARBA" id="ARBA00023015"/>
    </source>
</evidence>
<organism evidence="8 9">
    <name type="scientific">Microdochium trichocladiopsis</name>
    <dbReference type="NCBI Taxonomy" id="1682393"/>
    <lineage>
        <taxon>Eukaryota</taxon>
        <taxon>Fungi</taxon>
        <taxon>Dikarya</taxon>
        <taxon>Ascomycota</taxon>
        <taxon>Pezizomycotina</taxon>
        <taxon>Sordariomycetes</taxon>
        <taxon>Xylariomycetidae</taxon>
        <taxon>Xylariales</taxon>
        <taxon>Microdochiaceae</taxon>
        <taxon>Microdochium</taxon>
    </lineage>
</organism>
<dbReference type="Pfam" id="PF00172">
    <property type="entry name" value="Zn_clus"/>
    <property type="match status" value="1"/>
</dbReference>
<dbReference type="PANTHER" id="PTHR47424:SF3">
    <property type="entry name" value="REGULATORY PROTEIN GAL4"/>
    <property type="match status" value="1"/>
</dbReference>
<protein>
    <submittedName>
        <fullName evidence="8">Fungal-specific transcription factor</fullName>
    </submittedName>
</protein>
<accession>A0A9P9BPG9</accession>
<dbReference type="SUPFAM" id="SSF57701">
    <property type="entry name" value="Zn2/Cys6 DNA-binding domain"/>
    <property type="match status" value="1"/>
</dbReference>
<dbReference type="GeneID" id="70181390"/>
<reference evidence="8" key="1">
    <citation type="journal article" date="2021" name="Nat. Commun.">
        <title>Genetic determinants of endophytism in the Arabidopsis root mycobiome.</title>
        <authorList>
            <person name="Mesny F."/>
            <person name="Miyauchi S."/>
            <person name="Thiergart T."/>
            <person name="Pickel B."/>
            <person name="Atanasova L."/>
            <person name="Karlsson M."/>
            <person name="Huettel B."/>
            <person name="Barry K.W."/>
            <person name="Haridas S."/>
            <person name="Chen C."/>
            <person name="Bauer D."/>
            <person name="Andreopoulos W."/>
            <person name="Pangilinan J."/>
            <person name="LaButti K."/>
            <person name="Riley R."/>
            <person name="Lipzen A."/>
            <person name="Clum A."/>
            <person name="Drula E."/>
            <person name="Henrissat B."/>
            <person name="Kohler A."/>
            <person name="Grigoriev I.V."/>
            <person name="Martin F.M."/>
            <person name="Hacquard S."/>
        </authorList>
    </citation>
    <scope>NUCLEOTIDE SEQUENCE</scope>
    <source>
        <strain evidence="8">MPI-CAGE-CH-0230</strain>
    </source>
</reference>
<keyword evidence="1" id="KW-0479">Metal-binding</keyword>
<feature type="region of interest" description="Disordered" evidence="6">
    <location>
        <begin position="63"/>
        <end position="84"/>
    </location>
</feature>
<dbReference type="GO" id="GO:0005634">
    <property type="term" value="C:nucleus"/>
    <property type="evidence" value="ECO:0007669"/>
    <property type="project" value="TreeGrafter"/>
</dbReference>
<dbReference type="AlphaFoldDB" id="A0A9P9BPG9"/>
<dbReference type="CDD" id="cd12148">
    <property type="entry name" value="fungal_TF_MHR"/>
    <property type="match status" value="1"/>
</dbReference>
<dbReference type="CDD" id="cd00067">
    <property type="entry name" value="GAL4"/>
    <property type="match status" value="1"/>
</dbReference>
<dbReference type="InterPro" id="IPR036864">
    <property type="entry name" value="Zn2-C6_fun-type_DNA-bd_sf"/>
</dbReference>
<keyword evidence="5" id="KW-0539">Nucleus</keyword>
<evidence type="ECO:0000259" key="7">
    <source>
        <dbReference type="PROSITE" id="PS50048"/>
    </source>
</evidence>
<dbReference type="GO" id="GO:0000978">
    <property type="term" value="F:RNA polymerase II cis-regulatory region sequence-specific DNA binding"/>
    <property type="evidence" value="ECO:0007669"/>
    <property type="project" value="TreeGrafter"/>
</dbReference>
<evidence type="ECO:0000256" key="4">
    <source>
        <dbReference type="ARBA" id="ARBA00023163"/>
    </source>
</evidence>
<evidence type="ECO:0000313" key="9">
    <source>
        <dbReference type="Proteomes" id="UP000756346"/>
    </source>
</evidence>
<dbReference type="OrthoDB" id="424974at2759"/>
<evidence type="ECO:0000256" key="5">
    <source>
        <dbReference type="ARBA" id="ARBA00023242"/>
    </source>
</evidence>
<keyword evidence="4" id="KW-0804">Transcription</keyword>
<dbReference type="GO" id="GO:0008270">
    <property type="term" value="F:zinc ion binding"/>
    <property type="evidence" value="ECO:0007669"/>
    <property type="project" value="InterPro"/>
</dbReference>
<dbReference type="Proteomes" id="UP000756346">
    <property type="component" value="Unassembled WGS sequence"/>
</dbReference>
<dbReference type="GO" id="GO:0006351">
    <property type="term" value="P:DNA-templated transcription"/>
    <property type="evidence" value="ECO:0007669"/>
    <property type="project" value="InterPro"/>
</dbReference>
<keyword evidence="3" id="KW-0238">DNA-binding</keyword>
<dbReference type="GO" id="GO:0000981">
    <property type="term" value="F:DNA-binding transcription factor activity, RNA polymerase II-specific"/>
    <property type="evidence" value="ECO:0007669"/>
    <property type="project" value="InterPro"/>
</dbReference>
<evidence type="ECO:0000313" key="8">
    <source>
        <dbReference type="EMBL" id="KAH7024536.1"/>
    </source>
</evidence>
<dbReference type="GO" id="GO:0000435">
    <property type="term" value="P:positive regulation of transcription from RNA polymerase II promoter by galactose"/>
    <property type="evidence" value="ECO:0007669"/>
    <property type="project" value="TreeGrafter"/>
</dbReference>
<dbReference type="Gene3D" id="4.10.240.10">
    <property type="entry name" value="Zn(2)-C6 fungal-type DNA-binding domain"/>
    <property type="match status" value="1"/>
</dbReference>
<evidence type="ECO:0000256" key="1">
    <source>
        <dbReference type="ARBA" id="ARBA00022723"/>
    </source>
</evidence>
<proteinExistence type="predicted"/>
<dbReference type="PANTHER" id="PTHR47424">
    <property type="entry name" value="REGULATORY PROTEIN GAL4"/>
    <property type="match status" value="1"/>
</dbReference>
<feature type="domain" description="Zn(2)-C6 fungal-type" evidence="7">
    <location>
        <begin position="28"/>
        <end position="58"/>
    </location>
</feature>
<dbReference type="InterPro" id="IPR051127">
    <property type="entry name" value="Fungal_SecMet_Regulators"/>
</dbReference>
<keyword evidence="9" id="KW-1185">Reference proteome</keyword>
<dbReference type="EMBL" id="JAGTJQ010000009">
    <property type="protein sequence ID" value="KAH7024536.1"/>
    <property type="molecule type" value="Genomic_DNA"/>
</dbReference>
<name>A0A9P9BPG9_9PEZI</name>
<dbReference type="PROSITE" id="PS50048">
    <property type="entry name" value="ZN2_CY6_FUNGAL_2"/>
    <property type="match status" value="1"/>
</dbReference>
<evidence type="ECO:0000256" key="6">
    <source>
        <dbReference type="SAM" id="MobiDB-lite"/>
    </source>
</evidence>
<gene>
    <name evidence="8" type="ORF">B0I36DRAFT_295177</name>
</gene>
<dbReference type="SMART" id="SM00066">
    <property type="entry name" value="GAL4"/>
    <property type="match status" value="1"/>
</dbReference>
<sequence length="661" mass="73619">MTTIEPPRKLHGEPVKLLRRPRLKTYIACEACRLRKSKCDGQSPACSKCTSRGIPCVYNQQARRSSRKKFEPGPPSPAASVSFQAPTSTTALPVVLLVTPETSAATTPVSHELDYESDPNRAYCTSHGRFAGEVVAAIDARAGRTPSSISHPVPFVDADLFGPLDLEPARLLSDSAARALPSRMDAEELADIYFNYVHPLECVLDQARFFRDIEAAYCGPQSLSDTERDIRLSIMNLVFALAVQRQESIPQVTRHDQGSLYFRRAWVLLKPEIVLWQSSGSIELIQCLALMHRYLHCTSQQHRAWMASGLACRIAQGLNWPSLGSPDTERAGDLELQRQVWATCVSLDRCVAWAQGKTIAHFSAPLSNASKLKRFPASNLPQADAARAAHLRRGSELFEIGNQIQLAQMQIRSRGASDLGLPRLYQQDEYHVVAVQFDACLDKWESALPDEYKVHSLRAQEPARSRLERYMLHFRLFHTRIFMYRPILACLCSRRSQKAATLPGGKSSSLSDRLFEDCAGLCVEAAQGLAALLIETLEPGESLGLMPWWYRLYYLHIAGMTFLAAMSVPRLYTDSVAHSWRSLISALHDHEHLSAYVPQCIDTFETLAARILEPYGSTAPDDASVPFSNGDFGFVFDDNFWGAGLDFDGYSFAADDNMGNR</sequence>
<dbReference type="InterPro" id="IPR001138">
    <property type="entry name" value="Zn2Cys6_DnaBD"/>
</dbReference>
<dbReference type="RefSeq" id="XP_046008084.1">
    <property type="nucleotide sequence ID" value="XM_046151844.1"/>
</dbReference>
<comment type="caution">
    <text evidence="8">The sequence shown here is derived from an EMBL/GenBank/DDBJ whole genome shotgun (WGS) entry which is preliminary data.</text>
</comment>
<dbReference type="InterPro" id="IPR007219">
    <property type="entry name" value="XnlR_reg_dom"/>
</dbReference>